<dbReference type="InterPro" id="IPR012337">
    <property type="entry name" value="RNaseH-like_sf"/>
</dbReference>
<protein>
    <recommendedName>
        <fullName evidence="1">DUF659 domain-containing protein</fullName>
    </recommendedName>
</protein>
<keyword evidence="3" id="KW-1185">Reference proteome</keyword>
<dbReference type="Proteomes" id="UP000235145">
    <property type="component" value="Unassembled WGS sequence"/>
</dbReference>
<evidence type="ECO:0000313" key="3">
    <source>
        <dbReference type="Proteomes" id="UP000235145"/>
    </source>
</evidence>
<dbReference type="PANTHER" id="PTHR32166">
    <property type="entry name" value="OSJNBA0013A04.12 PROTEIN"/>
    <property type="match status" value="1"/>
</dbReference>
<accession>A0A9R1W3L6</accession>
<organism evidence="2 3">
    <name type="scientific">Lactuca sativa</name>
    <name type="common">Garden lettuce</name>
    <dbReference type="NCBI Taxonomy" id="4236"/>
    <lineage>
        <taxon>Eukaryota</taxon>
        <taxon>Viridiplantae</taxon>
        <taxon>Streptophyta</taxon>
        <taxon>Embryophyta</taxon>
        <taxon>Tracheophyta</taxon>
        <taxon>Spermatophyta</taxon>
        <taxon>Magnoliopsida</taxon>
        <taxon>eudicotyledons</taxon>
        <taxon>Gunneridae</taxon>
        <taxon>Pentapetalae</taxon>
        <taxon>asterids</taxon>
        <taxon>campanulids</taxon>
        <taxon>Asterales</taxon>
        <taxon>Asteraceae</taxon>
        <taxon>Cichorioideae</taxon>
        <taxon>Cichorieae</taxon>
        <taxon>Lactucinae</taxon>
        <taxon>Lactuca</taxon>
    </lineage>
</organism>
<dbReference type="Pfam" id="PF04937">
    <property type="entry name" value="DUF659"/>
    <property type="match status" value="1"/>
</dbReference>
<reference evidence="2 3" key="1">
    <citation type="journal article" date="2017" name="Nat. Commun.">
        <title>Genome assembly with in vitro proximity ligation data and whole-genome triplication in lettuce.</title>
        <authorList>
            <person name="Reyes-Chin-Wo S."/>
            <person name="Wang Z."/>
            <person name="Yang X."/>
            <person name="Kozik A."/>
            <person name="Arikit S."/>
            <person name="Song C."/>
            <person name="Xia L."/>
            <person name="Froenicke L."/>
            <person name="Lavelle D.O."/>
            <person name="Truco M.J."/>
            <person name="Xia R."/>
            <person name="Zhu S."/>
            <person name="Xu C."/>
            <person name="Xu H."/>
            <person name="Xu X."/>
            <person name="Cox K."/>
            <person name="Korf I."/>
            <person name="Meyers B.C."/>
            <person name="Michelmore R.W."/>
        </authorList>
    </citation>
    <scope>NUCLEOTIDE SEQUENCE [LARGE SCALE GENOMIC DNA]</scope>
    <source>
        <strain evidence="3">cv. Salinas</strain>
        <tissue evidence="2">Seedlings</tissue>
    </source>
</reference>
<dbReference type="InterPro" id="IPR007021">
    <property type="entry name" value="DUF659"/>
</dbReference>
<proteinExistence type="predicted"/>
<feature type="domain" description="DUF659" evidence="1">
    <location>
        <begin position="16"/>
        <end position="151"/>
    </location>
</feature>
<evidence type="ECO:0000313" key="2">
    <source>
        <dbReference type="EMBL" id="KAJ0215877.1"/>
    </source>
</evidence>
<name>A0A9R1W3L6_LACSA</name>
<dbReference type="AlphaFoldDB" id="A0A9R1W3L6"/>
<evidence type="ECO:0000259" key="1">
    <source>
        <dbReference type="Pfam" id="PF04937"/>
    </source>
</evidence>
<dbReference type="PANTHER" id="PTHR32166:SF123">
    <property type="entry name" value="BED-TYPE DOMAIN-CONTAINING PROTEIN"/>
    <property type="match status" value="1"/>
</dbReference>
<gene>
    <name evidence="2" type="ORF">LSAT_V11C300148030</name>
</gene>
<dbReference type="EMBL" id="NBSK02000003">
    <property type="protein sequence ID" value="KAJ0215877.1"/>
    <property type="molecule type" value="Genomic_DNA"/>
</dbReference>
<sequence>MVCDFKKKKNVCLKISVVTKELDLVKDTWLTQGVFVISDGWSNVKSEPRINVIAQNSRGATFMYDDAFSGIEKTEVEIAKFLRQAIDEIGPSSVIQVVTDNAANSKAVGREIQKEYKHIFWPPCCVHSLNLIFKDMVKQFEWLSDTYNRGKGIVTQLEIAIVEGCTNMICIALHICTEALATTIVVNSWREWVNKVDEQTRDDIAHILVVTKSIIYMVNFCDGEGLKMAEIYERMDNMMGFVLNPNYYDKHYLAKLAPGGMKRNPPNEEREVIVESVEEEKQLREQFAIFHTKKGIYSLPGTQADAVTIDAIDSWATYGAETPDLADMAK</sequence>
<dbReference type="SUPFAM" id="SSF53098">
    <property type="entry name" value="Ribonuclease H-like"/>
    <property type="match status" value="1"/>
</dbReference>
<comment type="caution">
    <text evidence="2">The sequence shown here is derived from an EMBL/GenBank/DDBJ whole genome shotgun (WGS) entry which is preliminary data.</text>
</comment>